<comment type="subcellular location">
    <subcellularLocation>
        <location evidence="7">Cell inner membrane</location>
        <topology evidence="7">Multi-pass membrane protein</topology>
    </subcellularLocation>
    <subcellularLocation>
        <location evidence="1">Membrane</location>
        <topology evidence="1">Multi-pass membrane protein</topology>
    </subcellularLocation>
</comment>
<name>A2SEC8_METPP</name>
<feature type="transmembrane region" description="Helical" evidence="7">
    <location>
        <begin position="55"/>
        <end position="77"/>
    </location>
</feature>
<evidence type="ECO:0000256" key="7">
    <source>
        <dbReference type="HAMAP-Rule" id="MF_00221"/>
    </source>
</evidence>
<keyword evidence="7" id="KW-0997">Cell inner membrane</keyword>
<dbReference type="KEGG" id="mpt:Mpe_A0955"/>
<dbReference type="GO" id="GO:0015086">
    <property type="term" value="F:cadmium ion transmembrane transporter activity"/>
    <property type="evidence" value="ECO:0007669"/>
    <property type="project" value="TreeGrafter"/>
</dbReference>
<dbReference type="PANTHER" id="PTHR11706">
    <property type="entry name" value="SOLUTE CARRIER PROTEIN FAMILY 11 MEMBER"/>
    <property type="match status" value="1"/>
</dbReference>
<evidence type="ECO:0000256" key="5">
    <source>
        <dbReference type="ARBA" id="ARBA00022989"/>
    </source>
</evidence>
<dbReference type="GO" id="GO:0046872">
    <property type="term" value="F:metal ion binding"/>
    <property type="evidence" value="ECO:0007669"/>
    <property type="project" value="UniProtKB-UniRule"/>
</dbReference>
<dbReference type="NCBIfam" id="NF001923">
    <property type="entry name" value="PRK00701.1"/>
    <property type="match status" value="1"/>
</dbReference>
<keyword evidence="6 7" id="KW-0472">Membrane</keyword>
<keyword evidence="7" id="KW-1003">Cell membrane</keyword>
<feature type="transmembrane region" description="Helical" evidence="7">
    <location>
        <begin position="18"/>
        <end position="35"/>
    </location>
</feature>
<dbReference type="InterPro" id="IPR001046">
    <property type="entry name" value="NRAMP_fam"/>
</dbReference>
<gene>
    <name evidence="7" type="primary">mntH</name>
    <name evidence="8" type="ordered locus">Mpe_A0955</name>
</gene>
<dbReference type="Pfam" id="PF01566">
    <property type="entry name" value="Nramp"/>
    <property type="match status" value="1"/>
</dbReference>
<dbReference type="PANTHER" id="PTHR11706:SF33">
    <property type="entry name" value="NATURAL RESISTANCE-ASSOCIATED MACROPHAGE PROTEIN 2"/>
    <property type="match status" value="1"/>
</dbReference>
<dbReference type="NCBIfam" id="TIGR01197">
    <property type="entry name" value="nramp"/>
    <property type="match status" value="1"/>
</dbReference>
<evidence type="ECO:0000313" key="8">
    <source>
        <dbReference type="EMBL" id="ABM93917.1"/>
    </source>
</evidence>
<feature type="transmembrane region" description="Helical" evidence="7">
    <location>
        <begin position="197"/>
        <end position="215"/>
    </location>
</feature>
<keyword evidence="4 7" id="KW-0769">Symport</keyword>
<accession>A2SEC8</accession>
<dbReference type="EMBL" id="CP000555">
    <property type="protein sequence ID" value="ABM93917.1"/>
    <property type="molecule type" value="Genomic_DNA"/>
</dbReference>
<feature type="transmembrane region" description="Helical" evidence="7">
    <location>
        <begin position="126"/>
        <end position="146"/>
    </location>
</feature>
<comment type="caution">
    <text evidence="7">Lacks conserved residue(s) required for the propagation of feature annotation.</text>
</comment>
<keyword evidence="3 7" id="KW-0812">Transmembrane</keyword>
<dbReference type="PRINTS" id="PR00447">
    <property type="entry name" value="NATRESASSCMP"/>
</dbReference>
<keyword evidence="5 7" id="KW-1133">Transmembrane helix</keyword>
<dbReference type="STRING" id="420662.Mpe_A0955"/>
<sequence length="463" mass="49616">MTNLEQSVDMRWRVPGQWRMFGFIGPAAMVSVGYMDPGNWATDLEGGARFGYQLLWVLLASNIIAVLLQSLAARLGIVGRLDLAQACRAGYSRPVSMALWVLCELAIIACDLAELLGSAIALNMLFGIPLLWGVVITAFDVMLIMVLQHYGIRKLEAVVAALVLTIGVCMAIEMVLVQPVLGDIVGGLVPRIDANSLLVAIGILGATVMPHNLYLHSSLVQTRRISHTPQGQREAIRYNFVDTLLALNIAFIINASILVLSASTFFTQGIEVNELQQAHSLLTPLVGTTLAATVFAIALLAAGQSSTLTGTLAGQVVMEGFLSLRMSPLARRLLTRGLAIVPAVGVLLYQGDAGVLQLLIMSQVVLSLQLPFAIVPLVRFTSDRQLMGQFASPRWVRVAAWSAAAGIVSLNAWLVWRTLAAGSADGAPWYAYVLVGALTTLLLWISCVPLKLSAPAVLEERAA</sequence>
<feature type="transmembrane region" description="Helical" evidence="7">
    <location>
        <begin position="333"/>
        <end position="349"/>
    </location>
</feature>
<feature type="transmembrane region" description="Helical" evidence="7">
    <location>
        <begin position="355"/>
        <end position="378"/>
    </location>
</feature>
<organism evidence="8 9">
    <name type="scientific">Methylibium petroleiphilum (strain ATCC BAA-1232 / LMG 22953 / PM1)</name>
    <dbReference type="NCBI Taxonomy" id="420662"/>
    <lineage>
        <taxon>Bacteria</taxon>
        <taxon>Pseudomonadati</taxon>
        <taxon>Pseudomonadota</taxon>
        <taxon>Betaproteobacteria</taxon>
        <taxon>Burkholderiales</taxon>
        <taxon>Sphaerotilaceae</taxon>
        <taxon>Methylibium</taxon>
    </lineage>
</organism>
<evidence type="ECO:0000256" key="2">
    <source>
        <dbReference type="ARBA" id="ARBA00022448"/>
    </source>
</evidence>
<protein>
    <recommendedName>
        <fullName evidence="7">Divalent metal cation transporter MntH</fullName>
    </recommendedName>
</protein>
<feature type="transmembrane region" description="Helical" evidence="7">
    <location>
        <begin position="98"/>
        <end position="120"/>
    </location>
</feature>
<feature type="transmembrane region" description="Helical" evidence="7">
    <location>
        <begin position="281"/>
        <end position="302"/>
    </location>
</feature>
<dbReference type="RefSeq" id="WP_011828555.1">
    <property type="nucleotide sequence ID" value="NC_008825.1"/>
</dbReference>
<evidence type="ECO:0000256" key="1">
    <source>
        <dbReference type="ARBA" id="ARBA00004141"/>
    </source>
</evidence>
<evidence type="ECO:0000313" key="9">
    <source>
        <dbReference type="Proteomes" id="UP000000366"/>
    </source>
</evidence>
<dbReference type="NCBIfam" id="NF037982">
    <property type="entry name" value="Nramp_1"/>
    <property type="match status" value="1"/>
</dbReference>
<keyword evidence="7" id="KW-0406">Ion transport</keyword>
<feature type="transmembrane region" description="Helical" evidence="7">
    <location>
        <begin position="236"/>
        <end position="261"/>
    </location>
</feature>
<comment type="similarity">
    <text evidence="7">Belongs to the NRAMP family.</text>
</comment>
<feature type="transmembrane region" description="Helical" evidence="7">
    <location>
        <begin position="428"/>
        <end position="445"/>
    </location>
</feature>
<evidence type="ECO:0000256" key="6">
    <source>
        <dbReference type="ARBA" id="ARBA00023136"/>
    </source>
</evidence>
<dbReference type="Proteomes" id="UP000000366">
    <property type="component" value="Chromosome"/>
</dbReference>
<dbReference type="GO" id="GO:0005886">
    <property type="term" value="C:plasma membrane"/>
    <property type="evidence" value="ECO:0007669"/>
    <property type="project" value="UniProtKB-SubCell"/>
</dbReference>
<dbReference type="HAMAP" id="MF_00221">
    <property type="entry name" value="NRAMP"/>
    <property type="match status" value="1"/>
</dbReference>
<dbReference type="GO" id="GO:0034755">
    <property type="term" value="P:iron ion transmembrane transport"/>
    <property type="evidence" value="ECO:0007669"/>
    <property type="project" value="TreeGrafter"/>
</dbReference>
<proteinExistence type="inferred from homology"/>
<dbReference type="AlphaFoldDB" id="A2SEC8"/>
<feature type="transmembrane region" description="Helical" evidence="7">
    <location>
        <begin position="158"/>
        <end position="177"/>
    </location>
</feature>
<dbReference type="HOGENOM" id="CLU_020088_2_0_4"/>
<evidence type="ECO:0000256" key="4">
    <source>
        <dbReference type="ARBA" id="ARBA00022847"/>
    </source>
</evidence>
<feature type="transmembrane region" description="Helical" evidence="7">
    <location>
        <begin position="398"/>
        <end position="416"/>
    </location>
</feature>
<comment type="function">
    <text evidence="7">H(+)-stimulated, divalent metal cation uptake system.</text>
</comment>
<dbReference type="eggNOG" id="COG1914">
    <property type="taxonomic scope" value="Bacteria"/>
</dbReference>
<reference evidence="8 9" key="1">
    <citation type="journal article" date="2007" name="J. Bacteriol.">
        <title>Whole-genome analysis of the methyl tert-butyl ether-degrading beta-proteobacterium Methylibium petroleiphilum PM1.</title>
        <authorList>
            <person name="Kane S.R."/>
            <person name="Chakicherla A.Y."/>
            <person name="Chain P.S.G."/>
            <person name="Schmidt R."/>
            <person name="Shin M.W."/>
            <person name="Legler T.C."/>
            <person name="Scow K.M."/>
            <person name="Larimer F.W."/>
            <person name="Lucas S.M."/>
            <person name="Richardson P.M."/>
            <person name="Hristova K.R."/>
        </authorList>
    </citation>
    <scope>NUCLEOTIDE SEQUENCE [LARGE SCALE GENOMIC DNA]</scope>
    <source>
        <strain evidence="9">ATCC BAA-1232 / LMG 22953 / PM1</strain>
    </source>
</reference>
<evidence type="ECO:0000256" key="3">
    <source>
        <dbReference type="ARBA" id="ARBA00022692"/>
    </source>
</evidence>
<keyword evidence="2 7" id="KW-0813">Transport</keyword>
<dbReference type="GO" id="GO:0015293">
    <property type="term" value="F:symporter activity"/>
    <property type="evidence" value="ECO:0007669"/>
    <property type="project" value="UniProtKB-UniRule"/>
</dbReference>
<dbReference type="GO" id="GO:0005384">
    <property type="term" value="F:manganese ion transmembrane transporter activity"/>
    <property type="evidence" value="ECO:0007669"/>
    <property type="project" value="TreeGrafter"/>
</dbReference>
<keyword evidence="9" id="KW-1185">Reference proteome</keyword>